<feature type="transmembrane region" description="Helical" evidence="1">
    <location>
        <begin position="45"/>
        <end position="64"/>
    </location>
</feature>
<dbReference type="InterPro" id="IPR053824">
    <property type="entry name" value="DUF7010"/>
</dbReference>
<dbReference type="RefSeq" id="WP_158868857.1">
    <property type="nucleotide sequence ID" value="NZ_CP046401.1"/>
</dbReference>
<sequence length="183" mass="20874">MEQITRTLEKQREEFSKRKFLATPLAGLLAWLMVGISGLTMPVTITVWVLFIATGGIVYLALFFSKFTGENFLDKNKAKNEFDKLFLFTVFQAVLVYSIAIPFFLVDYTSLPMSIGILTGLMWIPFSWIINHWVGIFHSVSRTAVILILWYILPPFRFVAIPFAIVLIYIITIAILAGRSIEK</sequence>
<feature type="transmembrane region" description="Helical" evidence="1">
    <location>
        <begin position="111"/>
        <end position="129"/>
    </location>
</feature>
<dbReference type="Pfam" id="PF22765">
    <property type="entry name" value="DUF7010"/>
    <property type="match status" value="1"/>
</dbReference>
<dbReference type="KEGG" id="mcos:GM418_19175"/>
<keyword evidence="1" id="KW-0472">Membrane</keyword>
<feature type="transmembrane region" description="Helical" evidence="1">
    <location>
        <begin position="159"/>
        <end position="178"/>
    </location>
</feature>
<dbReference type="AlphaFoldDB" id="A0A6I6JRQ1"/>
<keyword evidence="1" id="KW-1133">Transmembrane helix</keyword>
<proteinExistence type="predicted"/>
<keyword evidence="3" id="KW-1185">Reference proteome</keyword>
<feature type="transmembrane region" description="Helical" evidence="1">
    <location>
        <begin position="85"/>
        <end position="105"/>
    </location>
</feature>
<feature type="transmembrane region" description="Helical" evidence="1">
    <location>
        <begin position="20"/>
        <end position="39"/>
    </location>
</feature>
<evidence type="ECO:0000256" key="1">
    <source>
        <dbReference type="SAM" id="Phobius"/>
    </source>
</evidence>
<gene>
    <name evidence="2" type="ORF">GM418_19175</name>
</gene>
<dbReference type="EMBL" id="CP046401">
    <property type="protein sequence ID" value="QGY45715.1"/>
    <property type="molecule type" value="Genomic_DNA"/>
</dbReference>
<protein>
    <submittedName>
        <fullName evidence="2">Uncharacterized protein</fullName>
    </submittedName>
</protein>
<accession>A0A6I6JRQ1</accession>
<dbReference type="Proteomes" id="UP000428260">
    <property type="component" value="Chromosome"/>
</dbReference>
<organism evidence="2 3">
    <name type="scientific">Maribellus comscasis</name>
    <dbReference type="NCBI Taxonomy" id="2681766"/>
    <lineage>
        <taxon>Bacteria</taxon>
        <taxon>Pseudomonadati</taxon>
        <taxon>Bacteroidota</taxon>
        <taxon>Bacteroidia</taxon>
        <taxon>Marinilabiliales</taxon>
        <taxon>Prolixibacteraceae</taxon>
        <taxon>Maribellus</taxon>
    </lineage>
</organism>
<keyword evidence="1" id="KW-0812">Transmembrane</keyword>
<evidence type="ECO:0000313" key="2">
    <source>
        <dbReference type="EMBL" id="QGY45715.1"/>
    </source>
</evidence>
<evidence type="ECO:0000313" key="3">
    <source>
        <dbReference type="Proteomes" id="UP000428260"/>
    </source>
</evidence>
<reference evidence="2 3" key="1">
    <citation type="submission" date="2019-11" db="EMBL/GenBank/DDBJ databases">
        <authorList>
            <person name="Zheng R.K."/>
            <person name="Sun C.M."/>
        </authorList>
    </citation>
    <scope>NUCLEOTIDE SEQUENCE [LARGE SCALE GENOMIC DNA]</scope>
    <source>
        <strain evidence="2 3">WC007</strain>
    </source>
</reference>
<feature type="transmembrane region" description="Helical" evidence="1">
    <location>
        <begin position="136"/>
        <end position="153"/>
    </location>
</feature>
<name>A0A6I6JRQ1_9BACT</name>